<comment type="caution">
    <text evidence="5">The sequence shown here is derived from an EMBL/GenBank/DDBJ whole genome shotgun (WGS) entry which is preliminary data.</text>
</comment>
<keyword evidence="6" id="KW-1185">Reference proteome</keyword>
<dbReference type="SUPFAM" id="SSF52540">
    <property type="entry name" value="P-loop containing nucleoside triphosphate hydrolases"/>
    <property type="match status" value="2"/>
</dbReference>
<organism evidence="5 6">
    <name type="scientific">Streptococcus moroccensis</name>
    <dbReference type="NCBI Taxonomy" id="1451356"/>
    <lineage>
        <taxon>Bacteria</taxon>
        <taxon>Bacillati</taxon>
        <taxon>Bacillota</taxon>
        <taxon>Bacilli</taxon>
        <taxon>Lactobacillales</taxon>
        <taxon>Streptococcaceae</taxon>
        <taxon>Streptococcus</taxon>
    </lineage>
</organism>
<sequence>MTQMILQTQDLTITHLKDLKDLVKDLTLVVNKGDKVALIGEEGNGKSTLLNLLMSPTEIASYASYSGTIHRQFSTLGFLPQSLPAEARSLSLNDYFFGDTMTLLDYGKLYRYASELSFDSDRFASNQQLGSLSGGEKVKVQLIKLFASDAEVFFLDEPSNDLDLDTLKWLEHTIQTLPQTVVFVSHDESLLSQVATKVVHLERIKKRTEARTQVQSLDYDDYKTQRDHQFAKDTKIGKKERKEHAATMAHNQQQQQAVQHRLRTTKNDVLGRLLAKKMKTLQSQERRFLRESEDFTEIPTKEDAISLRFNNISPLPASKVLLQLHNLKLETPERVLSQNIHLLFRGQDRIGIIGANGVGKSTLLNILYQRLQGRPDIKVAYMPQHYEALLPLEESPLEFLNPSEEKEHETKILSHLALLNFTREEARHPIAQLSGGQRAKLLLLNLVLQEPTVLLLDEPSRNISPTSQPELRQLFQSFPGAIVTISHDRLFLRDVCESFYELKPDGLHLINKDDLGH</sequence>
<dbReference type="InterPro" id="IPR027417">
    <property type="entry name" value="P-loop_NTPase"/>
</dbReference>
<dbReference type="InterPro" id="IPR017871">
    <property type="entry name" value="ABC_transporter-like_CS"/>
</dbReference>
<dbReference type="CDD" id="cd03221">
    <property type="entry name" value="ABCF_EF-3"/>
    <property type="match status" value="1"/>
</dbReference>
<gene>
    <name evidence="5" type="ORF">J2S23_001548</name>
</gene>
<dbReference type="SMART" id="SM00382">
    <property type="entry name" value="AAA"/>
    <property type="match status" value="2"/>
</dbReference>
<keyword evidence="1" id="KW-0677">Repeat</keyword>
<evidence type="ECO:0000256" key="2">
    <source>
        <dbReference type="ARBA" id="ARBA00022741"/>
    </source>
</evidence>
<evidence type="ECO:0000259" key="4">
    <source>
        <dbReference type="PROSITE" id="PS50893"/>
    </source>
</evidence>
<name>A0ABT9YSK8_9STRE</name>
<dbReference type="PROSITE" id="PS00211">
    <property type="entry name" value="ABC_TRANSPORTER_1"/>
    <property type="match status" value="2"/>
</dbReference>
<evidence type="ECO:0000256" key="3">
    <source>
        <dbReference type="ARBA" id="ARBA00022840"/>
    </source>
</evidence>
<evidence type="ECO:0000313" key="6">
    <source>
        <dbReference type="Proteomes" id="UP001223079"/>
    </source>
</evidence>
<dbReference type="EMBL" id="JAUSTM010000014">
    <property type="protein sequence ID" value="MDQ0222973.1"/>
    <property type="molecule type" value="Genomic_DNA"/>
</dbReference>
<dbReference type="InterPro" id="IPR050611">
    <property type="entry name" value="ABCF"/>
</dbReference>
<dbReference type="InterPro" id="IPR003593">
    <property type="entry name" value="AAA+_ATPase"/>
</dbReference>
<feature type="domain" description="ABC transporter" evidence="4">
    <location>
        <begin position="322"/>
        <end position="515"/>
    </location>
</feature>
<evidence type="ECO:0000313" key="5">
    <source>
        <dbReference type="EMBL" id="MDQ0222973.1"/>
    </source>
</evidence>
<dbReference type="Pfam" id="PF00005">
    <property type="entry name" value="ABC_tran"/>
    <property type="match status" value="2"/>
</dbReference>
<keyword evidence="2" id="KW-0547">Nucleotide-binding</keyword>
<reference evidence="5 6" key="1">
    <citation type="submission" date="2023-07" db="EMBL/GenBank/DDBJ databases">
        <title>Genomic Encyclopedia of Type Strains, Phase IV (KMG-IV): sequencing the most valuable type-strain genomes for metagenomic binning, comparative biology and taxonomic classification.</title>
        <authorList>
            <person name="Goeker M."/>
        </authorList>
    </citation>
    <scope>NUCLEOTIDE SEQUENCE [LARGE SCALE GENOMIC DNA]</scope>
    <source>
        <strain evidence="5 6">DSM 105143</strain>
    </source>
</reference>
<keyword evidence="3" id="KW-0067">ATP-binding</keyword>
<dbReference type="InterPro" id="IPR003439">
    <property type="entry name" value="ABC_transporter-like_ATP-bd"/>
</dbReference>
<dbReference type="Gene3D" id="3.40.50.300">
    <property type="entry name" value="P-loop containing nucleotide triphosphate hydrolases"/>
    <property type="match status" value="2"/>
</dbReference>
<protein>
    <submittedName>
        <fullName evidence="5">ATPase subunit of ABC transporter with duplicated ATPase domains</fullName>
    </submittedName>
</protein>
<dbReference type="PANTHER" id="PTHR19211">
    <property type="entry name" value="ATP-BINDING TRANSPORT PROTEIN-RELATED"/>
    <property type="match status" value="1"/>
</dbReference>
<proteinExistence type="predicted"/>
<dbReference type="PANTHER" id="PTHR19211:SF14">
    <property type="entry name" value="ATP-BINDING CASSETTE SUB-FAMILY F MEMBER 1"/>
    <property type="match status" value="1"/>
</dbReference>
<dbReference type="Proteomes" id="UP001223079">
    <property type="component" value="Unassembled WGS sequence"/>
</dbReference>
<dbReference type="PROSITE" id="PS50893">
    <property type="entry name" value="ABC_TRANSPORTER_2"/>
    <property type="match status" value="2"/>
</dbReference>
<accession>A0ABT9YSK8</accession>
<feature type="domain" description="ABC transporter" evidence="4">
    <location>
        <begin position="6"/>
        <end position="228"/>
    </location>
</feature>
<evidence type="ECO:0000256" key="1">
    <source>
        <dbReference type="ARBA" id="ARBA00022737"/>
    </source>
</evidence>